<dbReference type="AlphaFoldDB" id="A0A1V1NRZ5"/>
<dbReference type="NCBIfam" id="NF012211">
    <property type="entry name" value="tand_rpt_95"/>
    <property type="match status" value="3"/>
</dbReference>
<feature type="non-terminal residue" evidence="1">
    <location>
        <position position="274"/>
    </location>
</feature>
<dbReference type="Pfam" id="PF17963">
    <property type="entry name" value="Big_9"/>
    <property type="match status" value="2"/>
</dbReference>
<evidence type="ECO:0000313" key="2">
    <source>
        <dbReference type="Proteomes" id="UP000189670"/>
    </source>
</evidence>
<dbReference type="Proteomes" id="UP000189670">
    <property type="component" value="Unassembled WGS sequence"/>
</dbReference>
<reference evidence="2" key="1">
    <citation type="submission" date="2012-11" db="EMBL/GenBank/DDBJ databases">
        <authorList>
            <person name="Lucero-Rivera Y.E."/>
            <person name="Tovar-Ramirez D."/>
        </authorList>
    </citation>
    <scope>NUCLEOTIDE SEQUENCE [LARGE SCALE GENOMIC DNA]</scope>
    <source>
        <strain evidence="2">Araruama</strain>
    </source>
</reference>
<protein>
    <recommendedName>
        <fullName evidence="3">RapA2 cadherin-like domain-containing protein</fullName>
    </recommendedName>
</protein>
<gene>
    <name evidence="1" type="ORF">OMM_14416</name>
</gene>
<evidence type="ECO:0000313" key="1">
    <source>
        <dbReference type="EMBL" id="ETR65333.1"/>
    </source>
</evidence>
<sequence>MSYTPKADHYGYDQLTFAVSDGEYTDTANIYIRITPTTDPPMAKSNTVTTNEDTPINITLEASDVDIDPAFVCELENGSGSCLISQSLTFTTSSASNGAVELIDNKNGLARYKPENDYYGPDSFTFSVYDGVYTATAMISIYVTPLCDDPPAILSGDSLSLTEDSAAVYTIIVNDPDSCTQCNPISFTITKGPAKGILSDYSGDLNSCESFAITYTATTNAWGDDLFKITVSDHQSTASIDVYITPVNDSPWISSFDNQAICEETTLSIPFTIS</sequence>
<dbReference type="Gene3D" id="2.60.40.3440">
    <property type="match status" value="1"/>
</dbReference>
<accession>A0A1V1NRZ5</accession>
<name>A0A1V1NRZ5_9BACT</name>
<evidence type="ECO:0008006" key="3">
    <source>
        <dbReference type="Google" id="ProtNLM"/>
    </source>
</evidence>
<organism evidence="1 2">
    <name type="scientific">Candidatus Magnetoglobus multicellularis str. Araruama</name>
    <dbReference type="NCBI Taxonomy" id="890399"/>
    <lineage>
        <taxon>Bacteria</taxon>
        <taxon>Pseudomonadati</taxon>
        <taxon>Thermodesulfobacteriota</taxon>
        <taxon>Desulfobacteria</taxon>
        <taxon>Desulfobacterales</taxon>
        <taxon>Desulfobacteraceae</taxon>
        <taxon>Candidatus Magnetoglobus</taxon>
    </lineage>
</organism>
<dbReference type="EMBL" id="ATBP01002928">
    <property type="protein sequence ID" value="ETR65333.1"/>
    <property type="molecule type" value="Genomic_DNA"/>
</dbReference>
<proteinExistence type="predicted"/>
<comment type="caution">
    <text evidence="1">The sequence shown here is derived from an EMBL/GenBank/DDBJ whole genome shotgun (WGS) entry which is preliminary data.</text>
</comment>